<accession>A0A1Y6BBA0</accession>
<evidence type="ECO:0000313" key="2">
    <source>
        <dbReference type="Proteomes" id="UP000192907"/>
    </source>
</evidence>
<dbReference type="AlphaFoldDB" id="A0A1Y6BBA0"/>
<evidence type="ECO:0008006" key="3">
    <source>
        <dbReference type="Google" id="ProtNLM"/>
    </source>
</evidence>
<dbReference type="STRING" id="1513793.SAMN06296036_103255"/>
<proteinExistence type="predicted"/>
<protein>
    <recommendedName>
        <fullName evidence="3">DUF4154 domain-containing protein</fullName>
    </recommendedName>
</protein>
<dbReference type="RefSeq" id="WP_132315909.1">
    <property type="nucleotide sequence ID" value="NZ_SLZT01000003.1"/>
</dbReference>
<reference evidence="2" key="1">
    <citation type="submission" date="2017-04" db="EMBL/GenBank/DDBJ databases">
        <authorList>
            <person name="Varghese N."/>
            <person name="Submissions S."/>
        </authorList>
    </citation>
    <scope>NUCLEOTIDE SEQUENCE [LARGE SCALE GENOMIC DNA]</scope>
    <source>
        <strain evidence="2">RKEM611</strain>
    </source>
</reference>
<dbReference type="Proteomes" id="UP000192907">
    <property type="component" value="Unassembled WGS sequence"/>
</dbReference>
<keyword evidence="2" id="KW-1185">Reference proteome</keyword>
<dbReference type="Pfam" id="PF13689">
    <property type="entry name" value="DUF4154"/>
    <property type="match status" value="1"/>
</dbReference>
<dbReference type="EMBL" id="FWZT01000003">
    <property type="protein sequence ID" value="SMF02335.1"/>
    <property type="molecule type" value="Genomic_DNA"/>
</dbReference>
<sequence length="186" mass="21441">MKYFMRYIWILLIGVLFRERLWAADVPPKFQGVLTAKVLKYDRNLEDRVKQTIVIGFVFSSKNEESRSHENNFFEPFSTILEKQKIKNMEVEVKKIDLASQDLAKVLEDKKISNVYISKGIEEQVLASLEKLPNKRVLSFAGIRSMGICVSYELIQGKPKIFVNMDASKKAGAEFDARFLRAAEKI</sequence>
<evidence type="ECO:0000313" key="1">
    <source>
        <dbReference type="EMBL" id="SMF02335.1"/>
    </source>
</evidence>
<organism evidence="1 2">
    <name type="scientific">Pseudobacteriovorax antillogorgiicola</name>
    <dbReference type="NCBI Taxonomy" id="1513793"/>
    <lineage>
        <taxon>Bacteria</taxon>
        <taxon>Pseudomonadati</taxon>
        <taxon>Bdellovibrionota</taxon>
        <taxon>Oligoflexia</taxon>
        <taxon>Oligoflexales</taxon>
        <taxon>Pseudobacteriovoracaceae</taxon>
        <taxon>Pseudobacteriovorax</taxon>
    </lineage>
</organism>
<name>A0A1Y6BBA0_9BACT</name>
<dbReference type="InterPro" id="IPR025293">
    <property type="entry name" value="YfiR/HmsC-like"/>
</dbReference>
<gene>
    <name evidence="1" type="ORF">SAMN06296036_103255</name>
</gene>